<keyword evidence="2" id="KW-1185">Reference proteome</keyword>
<comment type="caution">
    <text evidence="1">The sequence shown here is derived from an EMBL/GenBank/DDBJ whole genome shotgun (WGS) entry which is preliminary data.</text>
</comment>
<gene>
    <name evidence="1" type="ORF">Cboi01_000186800</name>
</gene>
<evidence type="ECO:0000313" key="1">
    <source>
        <dbReference type="EMBL" id="GME90490.1"/>
    </source>
</evidence>
<organism evidence="1 2">
    <name type="scientific">Candida boidinii</name>
    <name type="common">Yeast</name>
    <dbReference type="NCBI Taxonomy" id="5477"/>
    <lineage>
        <taxon>Eukaryota</taxon>
        <taxon>Fungi</taxon>
        <taxon>Dikarya</taxon>
        <taxon>Ascomycota</taxon>
        <taxon>Saccharomycotina</taxon>
        <taxon>Pichiomycetes</taxon>
        <taxon>Pichiales</taxon>
        <taxon>Pichiaceae</taxon>
        <taxon>Ogataea</taxon>
        <taxon>Ogataea/Candida clade</taxon>
    </lineage>
</organism>
<protein>
    <submittedName>
        <fullName evidence="1">Unnamed protein product</fullName>
    </submittedName>
</protein>
<reference evidence="1" key="1">
    <citation type="submission" date="2023-04" db="EMBL/GenBank/DDBJ databases">
        <title>Candida boidinii NBRC 1967.</title>
        <authorList>
            <person name="Ichikawa N."/>
            <person name="Sato H."/>
            <person name="Tonouchi N."/>
        </authorList>
    </citation>
    <scope>NUCLEOTIDE SEQUENCE</scope>
    <source>
        <strain evidence="1">NBRC 1967</strain>
    </source>
</reference>
<proteinExistence type="predicted"/>
<name>A0ACB5TLB8_CANBO</name>
<sequence length="123" mass="14073">MFGIGTQKSLDWRVIYVGLGFIGFGWGVSGDLAMTYLIDSYPELVLETMVIVAVFNNAIGCLFTFVCSLWLEKSGVQNTYIALAVINFFVMFFLAIPYIYFGKTWRKWTRNTYVNLVESREGF</sequence>
<evidence type="ECO:0000313" key="2">
    <source>
        <dbReference type="Proteomes" id="UP001165101"/>
    </source>
</evidence>
<dbReference type="EMBL" id="BSXV01000756">
    <property type="protein sequence ID" value="GME90490.1"/>
    <property type="molecule type" value="Genomic_DNA"/>
</dbReference>
<dbReference type="Proteomes" id="UP001165101">
    <property type="component" value="Unassembled WGS sequence"/>
</dbReference>
<accession>A0ACB5TLB8</accession>